<dbReference type="Gene3D" id="3.40.50.2300">
    <property type="match status" value="1"/>
</dbReference>
<protein>
    <submittedName>
        <fullName evidence="4">LytTR family DNA-binding domain-containing protein</fullName>
    </submittedName>
</protein>
<evidence type="ECO:0000259" key="3">
    <source>
        <dbReference type="PROSITE" id="PS50930"/>
    </source>
</evidence>
<accession>A0ABT5E7A5</accession>
<evidence type="ECO:0000313" key="4">
    <source>
        <dbReference type="EMBL" id="MDC0721752.1"/>
    </source>
</evidence>
<feature type="domain" description="HTH LytTR-type" evidence="3">
    <location>
        <begin position="123"/>
        <end position="226"/>
    </location>
</feature>
<dbReference type="Proteomes" id="UP001221686">
    <property type="component" value="Unassembled WGS sequence"/>
</dbReference>
<dbReference type="InterPro" id="IPR046947">
    <property type="entry name" value="LytR-like"/>
</dbReference>
<dbReference type="SMART" id="SM00448">
    <property type="entry name" value="REC"/>
    <property type="match status" value="1"/>
</dbReference>
<dbReference type="GO" id="GO:0003677">
    <property type="term" value="F:DNA binding"/>
    <property type="evidence" value="ECO:0007669"/>
    <property type="project" value="UniProtKB-KW"/>
</dbReference>
<dbReference type="InterPro" id="IPR011006">
    <property type="entry name" value="CheY-like_superfamily"/>
</dbReference>
<dbReference type="PANTHER" id="PTHR37299">
    <property type="entry name" value="TRANSCRIPTIONAL REGULATOR-RELATED"/>
    <property type="match status" value="1"/>
</dbReference>
<dbReference type="Pfam" id="PF04397">
    <property type="entry name" value="LytTR"/>
    <property type="match status" value="1"/>
</dbReference>
<gene>
    <name evidence="4" type="ORF">POL25_32890</name>
</gene>
<dbReference type="Pfam" id="PF00072">
    <property type="entry name" value="Response_reg"/>
    <property type="match status" value="1"/>
</dbReference>
<dbReference type="EMBL" id="JAQNDL010000003">
    <property type="protein sequence ID" value="MDC0721752.1"/>
    <property type="molecule type" value="Genomic_DNA"/>
</dbReference>
<keyword evidence="4" id="KW-0238">DNA-binding</keyword>
<dbReference type="Gene3D" id="2.40.50.1020">
    <property type="entry name" value="LytTr DNA-binding domain"/>
    <property type="match status" value="1"/>
</dbReference>
<evidence type="ECO:0000313" key="5">
    <source>
        <dbReference type="Proteomes" id="UP001221686"/>
    </source>
</evidence>
<organism evidence="4 5">
    <name type="scientific">Nannocystis bainbridge</name>
    <dbReference type="NCBI Taxonomy" id="2995303"/>
    <lineage>
        <taxon>Bacteria</taxon>
        <taxon>Pseudomonadati</taxon>
        <taxon>Myxococcota</taxon>
        <taxon>Polyangia</taxon>
        <taxon>Nannocystales</taxon>
        <taxon>Nannocystaceae</taxon>
        <taxon>Nannocystis</taxon>
    </lineage>
</organism>
<dbReference type="PANTHER" id="PTHR37299:SF1">
    <property type="entry name" value="STAGE 0 SPORULATION PROTEIN A HOMOLOG"/>
    <property type="match status" value="1"/>
</dbReference>
<dbReference type="PROSITE" id="PS50930">
    <property type="entry name" value="HTH_LYTTR"/>
    <property type="match status" value="1"/>
</dbReference>
<proteinExistence type="predicted"/>
<sequence length="231" mass="25590">MVDDEAPARRRLVRMLERIAGVEVVGEAEDGLAAVRLIGELRPDVVLLDIHMPELDGIELAETTADMPAIVFVTAHPDYAVRAFAVAAQDYLLKPVQQERLEQALARVEARSAAAQRAAPIRISARAGDSVRLFDPRAITRFHAADKYTVFRVGGEEHVLDDSLNTLEERLGGLDFLRVHRSELVNLLEVRTLHQRDGAAVLELSDGQRAQVSRRALAEVKRRLGLRDGEP</sequence>
<keyword evidence="1" id="KW-0597">Phosphoprotein</keyword>
<comment type="caution">
    <text evidence="4">The sequence shown here is derived from an EMBL/GenBank/DDBJ whole genome shotgun (WGS) entry which is preliminary data.</text>
</comment>
<dbReference type="InterPro" id="IPR007492">
    <property type="entry name" value="LytTR_DNA-bd_dom"/>
</dbReference>
<evidence type="ECO:0000256" key="1">
    <source>
        <dbReference type="PROSITE-ProRule" id="PRU00169"/>
    </source>
</evidence>
<dbReference type="PROSITE" id="PS50110">
    <property type="entry name" value="RESPONSE_REGULATORY"/>
    <property type="match status" value="1"/>
</dbReference>
<evidence type="ECO:0000259" key="2">
    <source>
        <dbReference type="PROSITE" id="PS50110"/>
    </source>
</evidence>
<keyword evidence="5" id="KW-1185">Reference proteome</keyword>
<feature type="modified residue" description="4-aspartylphosphate" evidence="1">
    <location>
        <position position="49"/>
    </location>
</feature>
<dbReference type="SUPFAM" id="SSF52172">
    <property type="entry name" value="CheY-like"/>
    <property type="match status" value="1"/>
</dbReference>
<dbReference type="SMART" id="SM00850">
    <property type="entry name" value="LytTR"/>
    <property type="match status" value="1"/>
</dbReference>
<feature type="domain" description="Response regulatory" evidence="2">
    <location>
        <begin position="1"/>
        <end position="109"/>
    </location>
</feature>
<name>A0ABT5E7A5_9BACT</name>
<dbReference type="InterPro" id="IPR001789">
    <property type="entry name" value="Sig_transdc_resp-reg_receiver"/>
</dbReference>
<reference evidence="4 5" key="1">
    <citation type="submission" date="2022-11" db="EMBL/GenBank/DDBJ databases">
        <title>Minimal conservation of predation-associated metabolite biosynthetic gene clusters underscores biosynthetic potential of Myxococcota including descriptions for ten novel species: Archangium lansinium sp. nov., Myxococcus landrumus sp. nov., Nannocystis bai.</title>
        <authorList>
            <person name="Ahearne A."/>
            <person name="Stevens C."/>
            <person name="Dowd S."/>
        </authorList>
    </citation>
    <scope>NUCLEOTIDE SEQUENCE [LARGE SCALE GENOMIC DNA]</scope>
    <source>
        <strain evidence="4 5">BB15-2</strain>
    </source>
</reference>